<dbReference type="Gene3D" id="3.80.30.20">
    <property type="entry name" value="tm_1862 like domain"/>
    <property type="match status" value="1"/>
</dbReference>
<dbReference type="CDD" id="cd01335">
    <property type="entry name" value="Radical_SAM"/>
    <property type="match status" value="1"/>
</dbReference>
<accession>A0A562WSI3</accession>
<dbReference type="InterPro" id="IPR006638">
    <property type="entry name" value="Elp3/MiaA/NifB-like_rSAM"/>
</dbReference>
<dbReference type="Pfam" id="PF04055">
    <property type="entry name" value="Radical_SAM"/>
    <property type="match status" value="1"/>
</dbReference>
<dbReference type="PANTHER" id="PTHR42731:SF5">
    <property type="entry name" value="RADICAL SAM DOMAIN PROTEIN"/>
    <property type="match status" value="1"/>
</dbReference>
<name>A0A562WSI3_9BACT</name>
<dbReference type="EMBL" id="VLLN01000002">
    <property type="protein sequence ID" value="TWJ33130.1"/>
    <property type="molecule type" value="Genomic_DNA"/>
</dbReference>
<evidence type="ECO:0000313" key="3">
    <source>
        <dbReference type="Proteomes" id="UP000319449"/>
    </source>
</evidence>
<proteinExistence type="predicted"/>
<feature type="domain" description="Radical SAM core" evidence="1">
    <location>
        <begin position="242"/>
        <end position="480"/>
    </location>
</feature>
<dbReference type="AlphaFoldDB" id="A0A562WSI3"/>
<dbReference type="GO" id="GO:0051536">
    <property type="term" value="F:iron-sulfur cluster binding"/>
    <property type="evidence" value="ECO:0007669"/>
    <property type="project" value="InterPro"/>
</dbReference>
<dbReference type="RefSeq" id="WP_145017833.1">
    <property type="nucleotide sequence ID" value="NZ_VLLN01000002.1"/>
</dbReference>
<reference evidence="2 3" key="1">
    <citation type="submission" date="2019-07" db="EMBL/GenBank/DDBJ databases">
        <title>Genomic Encyclopedia of Archaeal and Bacterial Type Strains, Phase II (KMG-II): from individual species to whole genera.</title>
        <authorList>
            <person name="Goeker M."/>
        </authorList>
    </citation>
    <scope>NUCLEOTIDE SEQUENCE [LARGE SCALE GENOMIC DNA]</scope>
    <source>
        <strain evidence="2 3">ATCC BAA-1139</strain>
    </source>
</reference>
<dbReference type="InterPro" id="IPR023404">
    <property type="entry name" value="rSAM_horseshoe"/>
</dbReference>
<dbReference type="SFLD" id="SFLDG01082">
    <property type="entry name" value="B12-binding_domain_containing"/>
    <property type="match status" value="1"/>
</dbReference>
<dbReference type="Pfam" id="PF19864">
    <property type="entry name" value="Radical_SAM_N2"/>
    <property type="match status" value="1"/>
</dbReference>
<dbReference type="PANTHER" id="PTHR42731">
    <property type="entry name" value="SLL1084 PROTEIN"/>
    <property type="match status" value="1"/>
</dbReference>
<keyword evidence="3" id="KW-1185">Reference proteome</keyword>
<gene>
    <name evidence="2" type="ORF">JN12_00543</name>
</gene>
<comment type="caution">
    <text evidence="2">The sequence shown here is derived from an EMBL/GenBank/DDBJ whole genome shotgun (WGS) entry which is preliminary data.</text>
</comment>
<dbReference type="InterPro" id="IPR045784">
    <property type="entry name" value="Radical_SAM_N2"/>
</dbReference>
<dbReference type="SFLD" id="SFLDS00029">
    <property type="entry name" value="Radical_SAM"/>
    <property type="match status" value="1"/>
</dbReference>
<dbReference type="PROSITE" id="PS51918">
    <property type="entry name" value="RADICAL_SAM"/>
    <property type="match status" value="1"/>
</dbReference>
<dbReference type="SUPFAM" id="SSF102114">
    <property type="entry name" value="Radical SAM enzymes"/>
    <property type="match status" value="1"/>
</dbReference>
<evidence type="ECO:0000259" key="1">
    <source>
        <dbReference type="PROSITE" id="PS51918"/>
    </source>
</evidence>
<evidence type="ECO:0000313" key="2">
    <source>
        <dbReference type="EMBL" id="TWJ33130.1"/>
    </source>
</evidence>
<protein>
    <submittedName>
        <fullName evidence="2">Radical SAM superfamily enzyme YgiQ (UPF0313 family)</fullName>
    </submittedName>
</protein>
<dbReference type="Proteomes" id="UP000319449">
    <property type="component" value="Unassembled WGS sequence"/>
</dbReference>
<dbReference type="InterPro" id="IPR007197">
    <property type="entry name" value="rSAM"/>
</dbReference>
<dbReference type="SMART" id="SM00729">
    <property type="entry name" value="Elp3"/>
    <property type="match status" value="1"/>
</dbReference>
<dbReference type="OrthoDB" id="9806827at2"/>
<dbReference type="InterPro" id="IPR058240">
    <property type="entry name" value="rSAM_sf"/>
</dbReference>
<dbReference type="GO" id="GO:0003824">
    <property type="term" value="F:catalytic activity"/>
    <property type="evidence" value="ECO:0007669"/>
    <property type="project" value="InterPro"/>
</dbReference>
<sequence>MSWKITERLRQTLAAEKGSLPTRRGASLSICLVYPNRYRTAMGNLGFQTVHGLLNEIPGVLCERAFLPDADDLQEYRRSGTSLLSLESQRPVADFDMLAFSVSFESDYLNLPTIFSLAGLPPFAADRNNSMPLVMAGGAALFLNPEPAADFLDLVVIGEAEPLLAPLVAAILENGGVGRSELLRTLCTLPGMYVPSLYTPEYEDSRLAAVRATGGAPPRVQRVWAADLDSQPTGTRIHAPQAEFGDMHLVELSRGCPRGCRFCAAGFIYLPYRGRSLQTIKRQVDVALHEHRRIGLVAAAVGDFHGIGELCTHILAAGGQVSVSSLRIDGLDSEMIEVLAASGHKTATLAPEGGSQRLRDLIRKGITEDQILDACERLIARDILNLKLYFIIGLPTETDGDLAELVALVEKIRLRVVERAKQNRRLGEITLSVNPFIPKPWTPFQWCGMAPLKELERKVARLRKALGKVPNVKLQVEGLKEALLQALLSRGDRRLAPLLVAAAESGNWRRAAKELGVDVEALTGRTIPLDEFLPWEFIEGENREHLVREYVAGLASAVVTGDVSG</sequence>
<organism evidence="2 3">
    <name type="scientific">Geobacter argillaceus</name>
    <dbReference type="NCBI Taxonomy" id="345631"/>
    <lineage>
        <taxon>Bacteria</taxon>
        <taxon>Pseudomonadati</taxon>
        <taxon>Thermodesulfobacteriota</taxon>
        <taxon>Desulfuromonadia</taxon>
        <taxon>Geobacterales</taxon>
        <taxon>Geobacteraceae</taxon>
        <taxon>Geobacter</taxon>
    </lineage>
</organism>